<evidence type="ECO:0000313" key="1">
    <source>
        <dbReference type="EMBL" id="MCE5168195.1"/>
    </source>
</evidence>
<dbReference type="EMBL" id="JAJNBZ010000001">
    <property type="protein sequence ID" value="MCE5168195.1"/>
    <property type="molecule type" value="Genomic_DNA"/>
</dbReference>
<proteinExistence type="predicted"/>
<name>A0ABS8YCW9_9BACL</name>
<evidence type="ECO:0000313" key="2">
    <source>
        <dbReference type="Proteomes" id="UP001199916"/>
    </source>
</evidence>
<dbReference type="GO" id="GO:0016301">
    <property type="term" value="F:kinase activity"/>
    <property type="evidence" value="ECO:0007669"/>
    <property type="project" value="UniProtKB-KW"/>
</dbReference>
<sequence length="181" mass="21272">MIDIHKLYEKYLTLNIPNPFTLKDIECLYKQKYFAKEVSIECFAGLRRDLHANFDTVVKAYIFRDERGIKELLKLNPDEYLECYKPNGINSIINSEDNIYMSGGTMQGMSFLLALETSIFCGIEEENMKLGNEEFEDYLKALYLAGYIQFEDDLLIERAYQRYRDGYTLKWYGLTEGESTF</sequence>
<keyword evidence="1" id="KW-0418">Kinase</keyword>
<protein>
    <submittedName>
        <fullName evidence="1">Pyruvate kinase</fullName>
    </submittedName>
</protein>
<keyword evidence="2" id="KW-1185">Reference proteome</keyword>
<keyword evidence="1" id="KW-0670">Pyruvate</keyword>
<organism evidence="1 2">
    <name type="scientific">Paenibacillus profundus</name>
    <dbReference type="NCBI Taxonomy" id="1173085"/>
    <lineage>
        <taxon>Bacteria</taxon>
        <taxon>Bacillati</taxon>
        <taxon>Bacillota</taxon>
        <taxon>Bacilli</taxon>
        <taxon>Bacillales</taxon>
        <taxon>Paenibacillaceae</taxon>
        <taxon>Paenibacillus</taxon>
    </lineage>
</organism>
<accession>A0ABS8YCW9</accession>
<comment type="caution">
    <text evidence="1">The sequence shown here is derived from an EMBL/GenBank/DDBJ whole genome shotgun (WGS) entry which is preliminary data.</text>
</comment>
<dbReference type="RefSeq" id="WP_233695510.1">
    <property type="nucleotide sequence ID" value="NZ_JAJNBZ010000001.1"/>
</dbReference>
<gene>
    <name evidence="1" type="ORF">LQV63_02515</name>
</gene>
<dbReference type="Proteomes" id="UP001199916">
    <property type="component" value="Unassembled WGS sequence"/>
</dbReference>
<reference evidence="1 2" key="1">
    <citation type="submission" date="2021-11" db="EMBL/GenBank/DDBJ databases">
        <title>Draft genome sequence of Paenibacillus profundus YoMME, a new Gram-positive bacteria with exoelectrogenic properties.</title>
        <authorList>
            <person name="Hubenova Y."/>
            <person name="Hubenova E."/>
            <person name="Manasiev Y."/>
            <person name="Peykov S."/>
            <person name="Mitov M."/>
        </authorList>
    </citation>
    <scope>NUCLEOTIDE SEQUENCE [LARGE SCALE GENOMIC DNA]</scope>
    <source>
        <strain evidence="1 2">YoMME</strain>
    </source>
</reference>
<keyword evidence="1" id="KW-0808">Transferase</keyword>